<evidence type="ECO:0000313" key="1">
    <source>
        <dbReference type="EMBL" id="KEQ23522.1"/>
    </source>
</evidence>
<accession>A0A081NYJ9</accession>
<gene>
    <name evidence="1" type="ORF">ET33_15425</name>
</gene>
<dbReference type="Proteomes" id="UP000028123">
    <property type="component" value="Unassembled WGS sequence"/>
</dbReference>
<keyword evidence="2" id="KW-1185">Reference proteome</keyword>
<sequence>MLEAAATSSICPRMLRVCFQQGDHFVREFAQIRVRSLRPLKILAFLYDEVRIEEVHLLRGVELNDVGIQRRLNIAAGQVGV</sequence>
<name>A0A081NYJ9_9BACL</name>
<protein>
    <submittedName>
        <fullName evidence="1">Uncharacterized protein</fullName>
    </submittedName>
</protein>
<organism evidence="1 2">
    <name type="scientific">Paenibacillus tyrfis</name>
    <dbReference type="NCBI Taxonomy" id="1501230"/>
    <lineage>
        <taxon>Bacteria</taxon>
        <taxon>Bacillati</taxon>
        <taxon>Bacillota</taxon>
        <taxon>Bacilli</taxon>
        <taxon>Bacillales</taxon>
        <taxon>Paenibacillaceae</taxon>
        <taxon>Paenibacillus</taxon>
    </lineage>
</organism>
<dbReference type="EMBL" id="JNVM01000021">
    <property type="protein sequence ID" value="KEQ23522.1"/>
    <property type="molecule type" value="Genomic_DNA"/>
</dbReference>
<comment type="caution">
    <text evidence="1">The sequence shown here is derived from an EMBL/GenBank/DDBJ whole genome shotgun (WGS) entry which is preliminary data.</text>
</comment>
<dbReference type="AlphaFoldDB" id="A0A081NYJ9"/>
<reference evidence="1 2" key="1">
    <citation type="submission" date="2014-06" db="EMBL/GenBank/DDBJ databases">
        <title>Draft genome sequence of Paenibacillus sp. MSt1.</title>
        <authorList>
            <person name="Aw Y.K."/>
            <person name="Ong K.S."/>
            <person name="Gan H.M."/>
            <person name="Lee S.M."/>
        </authorList>
    </citation>
    <scope>NUCLEOTIDE SEQUENCE [LARGE SCALE GENOMIC DNA]</scope>
    <source>
        <strain evidence="1 2">MSt1</strain>
    </source>
</reference>
<evidence type="ECO:0000313" key="2">
    <source>
        <dbReference type="Proteomes" id="UP000028123"/>
    </source>
</evidence>
<proteinExistence type="predicted"/>